<reference evidence="2 3" key="1">
    <citation type="submission" date="2019-01" db="EMBL/GenBank/DDBJ databases">
        <title>Flavobacterium sp. nov.,isolated from freshwater.</title>
        <authorList>
            <person name="Zhang R."/>
            <person name="Du Z.-J."/>
        </authorList>
    </citation>
    <scope>NUCLEOTIDE SEQUENCE [LARGE SCALE GENOMIC DNA]</scope>
    <source>
        <strain evidence="2 3">1E403</strain>
    </source>
</reference>
<dbReference type="GO" id="GO:0016209">
    <property type="term" value="F:antioxidant activity"/>
    <property type="evidence" value="ECO:0007669"/>
    <property type="project" value="InterPro"/>
</dbReference>
<evidence type="ECO:0000259" key="1">
    <source>
        <dbReference type="PROSITE" id="PS51352"/>
    </source>
</evidence>
<dbReference type="GO" id="GO:0016491">
    <property type="term" value="F:oxidoreductase activity"/>
    <property type="evidence" value="ECO:0007669"/>
    <property type="project" value="InterPro"/>
</dbReference>
<dbReference type="Gene3D" id="3.40.30.10">
    <property type="entry name" value="Glutaredoxin"/>
    <property type="match status" value="1"/>
</dbReference>
<comment type="caution">
    <text evidence="2">The sequence shown here is derived from an EMBL/GenBank/DDBJ whole genome shotgun (WGS) entry which is preliminary data.</text>
</comment>
<dbReference type="InterPro" id="IPR000866">
    <property type="entry name" value="AhpC/TSA"/>
</dbReference>
<dbReference type="OrthoDB" id="1134224at2"/>
<accession>A0A444HC04</accession>
<dbReference type="Pfam" id="PF00578">
    <property type="entry name" value="AhpC-TSA"/>
    <property type="match status" value="1"/>
</dbReference>
<proteinExistence type="predicted"/>
<organism evidence="2 3">
    <name type="scientific">Flavobacterium cerinum</name>
    <dbReference type="NCBI Taxonomy" id="2502784"/>
    <lineage>
        <taxon>Bacteria</taxon>
        <taxon>Pseudomonadati</taxon>
        <taxon>Bacteroidota</taxon>
        <taxon>Flavobacteriia</taxon>
        <taxon>Flavobacteriales</taxon>
        <taxon>Flavobacteriaceae</taxon>
        <taxon>Flavobacterium</taxon>
    </lineage>
</organism>
<feature type="domain" description="Thioredoxin" evidence="1">
    <location>
        <begin position="66"/>
        <end position="222"/>
    </location>
</feature>
<dbReference type="AlphaFoldDB" id="A0A444HC04"/>
<evidence type="ECO:0000313" key="2">
    <source>
        <dbReference type="EMBL" id="RWX01002.1"/>
    </source>
</evidence>
<dbReference type="Proteomes" id="UP000287527">
    <property type="component" value="Unassembled WGS sequence"/>
</dbReference>
<dbReference type="InterPro" id="IPR013766">
    <property type="entry name" value="Thioredoxin_domain"/>
</dbReference>
<dbReference type="RefSeq" id="WP_128389482.1">
    <property type="nucleotide sequence ID" value="NZ_SBII01000004.1"/>
</dbReference>
<dbReference type="SUPFAM" id="SSF52833">
    <property type="entry name" value="Thioredoxin-like"/>
    <property type="match status" value="1"/>
</dbReference>
<gene>
    <name evidence="2" type="ORF">EPI11_08245</name>
</gene>
<dbReference type="InterPro" id="IPR036249">
    <property type="entry name" value="Thioredoxin-like_sf"/>
</dbReference>
<dbReference type="EMBL" id="SBII01000004">
    <property type="protein sequence ID" value="RWX01002.1"/>
    <property type="molecule type" value="Genomic_DNA"/>
</dbReference>
<evidence type="ECO:0000313" key="3">
    <source>
        <dbReference type="Proteomes" id="UP000287527"/>
    </source>
</evidence>
<dbReference type="PROSITE" id="PS51352">
    <property type="entry name" value="THIOREDOXIN_2"/>
    <property type="match status" value="1"/>
</dbReference>
<name>A0A444HC04_9FLAO</name>
<protein>
    <submittedName>
        <fullName evidence="2">Redoxin domain-containing protein</fullName>
    </submittedName>
</protein>
<keyword evidence="3" id="KW-1185">Reference proteome</keyword>
<sequence>MRKLLAIIISLAFTATFFGQNLPDSLYFSNAIKINFHKYKKESTLAFILGNTERGQFLFDSLVQHRLIGTTFDNLTFKKNSGSRLKLSSIEKPMLLLTYASWCVPAPGEIPALNKLARKYGKDVKMVVLFWDRKQKMKKLARKFSSRITVCYAHEYYKNDAIIVSALKHTLGFPTMYYLDENRKVVDIRRCGVYQQSSRENYSKSYALNYNAFLDGLATILVNKDVSKEHLETK</sequence>